<comment type="caution">
    <text evidence="13">The sequence shown here is derived from an EMBL/GenBank/DDBJ whole genome shotgun (WGS) entry which is preliminary data.</text>
</comment>
<keyword evidence="8 12" id="KW-0812">Transmembrane</keyword>
<feature type="transmembrane region" description="Helical" evidence="12">
    <location>
        <begin position="101"/>
        <end position="120"/>
    </location>
</feature>
<dbReference type="Pfam" id="PF03739">
    <property type="entry name" value="LptF_LptG"/>
    <property type="match status" value="1"/>
</dbReference>
<evidence type="ECO:0000256" key="1">
    <source>
        <dbReference type="ARBA" id="ARBA00002265"/>
    </source>
</evidence>
<evidence type="ECO:0000256" key="6">
    <source>
        <dbReference type="ARBA" id="ARBA00022475"/>
    </source>
</evidence>
<proteinExistence type="inferred from homology"/>
<evidence type="ECO:0000256" key="2">
    <source>
        <dbReference type="ARBA" id="ARBA00004429"/>
    </source>
</evidence>
<dbReference type="InterPro" id="IPR030922">
    <property type="entry name" value="LptF"/>
</dbReference>
<evidence type="ECO:0000256" key="10">
    <source>
        <dbReference type="ARBA" id="ARBA00023136"/>
    </source>
</evidence>
<keyword evidence="9 12" id="KW-1133">Transmembrane helix</keyword>
<comment type="subcellular location">
    <subcellularLocation>
        <location evidence="2">Cell inner membrane</location>
        <topology evidence="2">Multi-pass membrane protein</topology>
    </subcellularLocation>
</comment>
<evidence type="ECO:0000256" key="3">
    <source>
        <dbReference type="ARBA" id="ARBA00007725"/>
    </source>
</evidence>
<keyword evidence="5" id="KW-0813">Transport</keyword>
<dbReference type="PANTHER" id="PTHR33529:SF7">
    <property type="entry name" value="LIPOPOLYSACCHARIDE EXPORT SYSTEM PERMEASE PROTEIN LPTF"/>
    <property type="match status" value="1"/>
</dbReference>
<keyword evidence="6" id="KW-1003">Cell membrane</keyword>
<feature type="transmembrane region" description="Helical" evidence="12">
    <location>
        <begin position="328"/>
        <end position="348"/>
    </location>
</feature>
<evidence type="ECO:0000256" key="4">
    <source>
        <dbReference type="ARBA" id="ARBA00014213"/>
    </source>
</evidence>
<evidence type="ECO:0000256" key="5">
    <source>
        <dbReference type="ARBA" id="ARBA00022448"/>
    </source>
</evidence>
<dbReference type="RefSeq" id="WP_237363055.1">
    <property type="nucleotide sequence ID" value="NZ_CAKLDM010000002.1"/>
</dbReference>
<evidence type="ECO:0000313" key="14">
    <source>
        <dbReference type="Proteomes" id="UP000838748"/>
    </source>
</evidence>
<evidence type="ECO:0000256" key="12">
    <source>
        <dbReference type="SAM" id="Phobius"/>
    </source>
</evidence>
<evidence type="ECO:0000256" key="7">
    <source>
        <dbReference type="ARBA" id="ARBA00022519"/>
    </source>
</evidence>
<comment type="function">
    <text evidence="1">Part of the ABC transporter complex LptBFG involved in the translocation of lipopolysaccharide (LPS) from the inner membrane to the outer membrane.</text>
</comment>
<organism evidence="13 14">
    <name type="scientific">Vibrio marisflavi CECT 7928</name>
    <dbReference type="NCBI Taxonomy" id="634439"/>
    <lineage>
        <taxon>Bacteria</taxon>
        <taxon>Pseudomonadati</taxon>
        <taxon>Pseudomonadota</taxon>
        <taxon>Gammaproteobacteria</taxon>
        <taxon>Vibrionales</taxon>
        <taxon>Vibrionaceae</taxon>
        <taxon>Vibrio</taxon>
    </lineage>
</organism>
<feature type="transmembrane region" description="Helical" evidence="12">
    <location>
        <begin position="62"/>
        <end position="81"/>
    </location>
</feature>
<comment type="subunit">
    <text evidence="11">Component of the lipopolysaccharide transport and assembly complex. The LptBFG transporter is composed of two ATP-binding proteins (LptB) and two transmembrane proteins (LptF and LptG).</text>
</comment>
<keyword evidence="7" id="KW-0997">Cell inner membrane</keyword>
<dbReference type="Proteomes" id="UP000838748">
    <property type="component" value="Unassembled WGS sequence"/>
</dbReference>
<evidence type="ECO:0000313" key="13">
    <source>
        <dbReference type="EMBL" id="CAH0541481.1"/>
    </source>
</evidence>
<evidence type="ECO:0000256" key="8">
    <source>
        <dbReference type="ARBA" id="ARBA00022692"/>
    </source>
</evidence>
<name>A0ABM9A936_9VIBR</name>
<sequence length="367" mass="40623">MIIVRYLIRETIKSQLAIFFVLFLVFLSQQFIGVLGDASDGNIPANMIIPIVALNMPKMGQLMLPLSIFVGILLTFGRLYAESEITVMNATGIGNKFLIHAALYLALITMGVASFNSLWLSPWGQHKVGEILAKIEAQDSVELLKKGTFQPSPDGSSVIFIDNIKDKQLTNVFVAQLRPQGSLLPSVMFSHTGNISESKTGRQVITLYDGTRYEGVPTRLDYMVTNFDKYTGVIGKRAVGQPGRDWEATPTLELLKSSNLQAKAELQWRISLVICIPLLTMLVVPLSKVNPRQGRFAKMGPAILIYLTYFLLISAMKSSIQDGSIPAWIGMWPANAALLLSAIAVNSLESIPMRKFKERFNQRKKVA</sequence>
<protein>
    <recommendedName>
        <fullName evidence="4">Lipopolysaccharide export system permease protein LptF</fullName>
    </recommendedName>
</protein>
<dbReference type="PANTHER" id="PTHR33529">
    <property type="entry name" value="SLR0882 PROTEIN-RELATED"/>
    <property type="match status" value="1"/>
</dbReference>
<dbReference type="NCBIfam" id="TIGR04407">
    <property type="entry name" value="LptF_YjgP"/>
    <property type="match status" value="1"/>
</dbReference>
<gene>
    <name evidence="13" type="primary">lptF</name>
    <name evidence="13" type="ORF">VMF7928_03587</name>
</gene>
<feature type="transmembrane region" description="Helical" evidence="12">
    <location>
        <begin position="266"/>
        <end position="284"/>
    </location>
</feature>
<comment type="similarity">
    <text evidence="3">Belongs to the LptF/LptG family.</text>
</comment>
<accession>A0ABM9A936</accession>
<keyword evidence="10 12" id="KW-0472">Membrane</keyword>
<reference evidence="13" key="1">
    <citation type="submission" date="2021-11" db="EMBL/GenBank/DDBJ databases">
        <authorList>
            <person name="Rodrigo-Torres L."/>
            <person name="Arahal R. D."/>
            <person name="Lucena T."/>
        </authorList>
    </citation>
    <scope>NUCLEOTIDE SEQUENCE</scope>
    <source>
        <strain evidence="13">CECT 7928</strain>
    </source>
</reference>
<dbReference type="InterPro" id="IPR005495">
    <property type="entry name" value="LptG/LptF_permease"/>
</dbReference>
<feature type="transmembrane region" description="Helical" evidence="12">
    <location>
        <begin position="296"/>
        <end position="316"/>
    </location>
</feature>
<dbReference type="EMBL" id="CAKLDM010000002">
    <property type="protein sequence ID" value="CAH0541481.1"/>
    <property type="molecule type" value="Genomic_DNA"/>
</dbReference>
<evidence type="ECO:0000256" key="11">
    <source>
        <dbReference type="ARBA" id="ARBA00026081"/>
    </source>
</evidence>
<keyword evidence="14" id="KW-1185">Reference proteome</keyword>
<evidence type="ECO:0000256" key="9">
    <source>
        <dbReference type="ARBA" id="ARBA00022989"/>
    </source>
</evidence>